<dbReference type="EMBL" id="BAABDF010000007">
    <property type="protein sequence ID" value="GAA3874042.1"/>
    <property type="molecule type" value="Genomic_DNA"/>
</dbReference>
<sequence>MKKLGVGIIGCGNISTSYLKLAPMFKALEVRAVADINMEAAKARADEYGVRAETVDDLLAADDIDLIINLTIPAAHFDITKRALNAGKHAYSEKPFVLTLEEGEELRAICEKTGLRVGSAPDTWMGGAHQFARHIIDSGQLGQITSGTAHVLNPGMEMWHPNPDFFFQPGGGPMLDLGPYYVTNLIQLLGPVTKVAALTNKGKEERTISADCPRNGEKVPVIVDTNVHALLQFASGAQISVTTSWDVWGSRHQNMELYGTEGAIYVPDPNFFGGTVETVGHDREAKVETQWDHAFGVPNQEHKQGMMANYRTAGVADMAQAIVEGRPHRCSLELALHAVEVMTAILKSGETGTFIDMTTTCTRPAAVTPQEAQALLG</sequence>
<dbReference type="InterPro" id="IPR000683">
    <property type="entry name" value="Gfo/Idh/MocA-like_OxRdtase_N"/>
</dbReference>
<accession>A0ABP7KDV6</accession>
<dbReference type="Pfam" id="PF01408">
    <property type="entry name" value="GFO_IDH_MocA"/>
    <property type="match status" value="1"/>
</dbReference>
<dbReference type="RefSeq" id="WP_344847566.1">
    <property type="nucleotide sequence ID" value="NZ_BAABDF010000007.1"/>
</dbReference>
<dbReference type="InterPro" id="IPR050463">
    <property type="entry name" value="Gfo/Idh/MocA_oxidrdct_glycsds"/>
</dbReference>
<dbReference type="Proteomes" id="UP001399917">
    <property type="component" value="Unassembled WGS sequence"/>
</dbReference>
<dbReference type="SUPFAM" id="SSF51735">
    <property type="entry name" value="NAD(P)-binding Rossmann-fold domains"/>
    <property type="match status" value="1"/>
</dbReference>
<dbReference type="PANTHER" id="PTHR43818">
    <property type="entry name" value="BCDNA.GH03377"/>
    <property type="match status" value="1"/>
</dbReference>
<feature type="domain" description="Gfo/Idh/MocA-like oxidoreductase N-terminal" evidence="2">
    <location>
        <begin position="5"/>
        <end position="118"/>
    </location>
</feature>
<evidence type="ECO:0000256" key="1">
    <source>
        <dbReference type="ARBA" id="ARBA00023002"/>
    </source>
</evidence>
<dbReference type="Gene3D" id="3.40.50.720">
    <property type="entry name" value="NAD(P)-binding Rossmann-like Domain"/>
    <property type="match status" value="1"/>
</dbReference>
<proteinExistence type="predicted"/>
<protein>
    <submittedName>
        <fullName evidence="4">Gfo/Idh/MocA family oxidoreductase</fullName>
    </submittedName>
</protein>
<dbReference type="PANTHER" id="PTHR43818:SF11">
    <property type="entry name" value="BCDNA.GH03377"/>
    <property type="match status" value="1"/>
</dbReference>
<feature type="domain" description="GFO/IDH/MocA-like oxidoreductase" evidence="3">
    <location>
        <begin position="130"/>
        <end position="264"/>
    </location>
</feature>
<dbReference type="SUPFAM" id="SSF55347">
    <property type="entry name" value="Glyceraldehyde-3-phosphate dehydrogenase-like, C-terminal domain"/>
    <property type="match status" value="1"/>
</dbReference>
<keyword evidence="5" id="KW-1185">Reference proteome</keyword>
<evidence type="ECO:0000313" key="4">
    <source>
        <dbReference type="EMBL" id="GAA3874042.1"/>
    </source>
</evidence>
<evidence type="ECO:0000259" key="2">
    <source>
        <dbReference type="Pfam" id="PF01408"/>
    </source>
</evidence>
<evidence type="ECO:0000259" key="3">
    <source>
        <dbReference type="Pfam" id="PF22725"/>
    </source>
</evidence>
<keyword evidence="1" id="KW-0560">Oxidoreductase</keyword>
<name>A0ABP7KDV6_9RHOB</name>
<organism evidence="4 5">
    <name type="scientific">Celeribacter arenosi</name>
    <dbReference type="NCBI Taxonomy" id="792649"/>
    <lineage>
        <taxon>Bacteria</taxon>
        <taxon>Pseudomonadati</taxon>
        <taxon>Pseudomonadota</taxon>
        <taxon>Alphaproteobacteria</taxon>
        <taxon>Rhodobacterales</taxon>
        <taxon>Roseobacteraceae</taxon>
        <taxon>Celeribacter</taxon>
    </lineage>
</organism>
<dbReference type="InterPro" id="IPR055170">
    <property type="entry name" value="GFO_IDH_MocA-like_dom"/>
</dbReference>
<reference evidence="5" key="1">
    <citation type="journal article" date="2019" name="Int. J. Syst. Evol. Microbiol.">
        <title>The Global Catalogue of Microorganisms (GCM) 10K type strain sequencing project: providing services to taxonomists for standard genome sequencing and annotation.</title>
        <authorList>
            <consortium name="The Broad Institute Genomics Platform"/>
            <consortium name="The Broad Institute Genome Sequencing Center for Infectious Disease"/>
            <person name="Wu L."/>
            <person name="Ma J."/>
        </authorList>
    </citation>
    <scope>NUCLEOTIDE SEQUENCE [LARGE SCALE GENOMIC DNA]</scope>
    <source>
        <strain evidence="5">JCM 17190</strain>
    </source>
</reference>
<evidence type="ECO:0000313" key="5">
    <source>
        <dbReference type="Proteomes" id="UP001399917"/>
    </source>
</evidence>
<dbReference type="Gene3D" id="3.30.360.10">
    <property type="entry name" value="Dihydrodipicolinate Reductase, domain 2"/>
    <property type="match status" value="1"/>
</dbReference>
<dbReference type="InterPro" id="IPR036291">
    <property type="entry name" value="NAD(P)-bd_dom_sf"/>
</dbReference>
<dbReference type="Pfam" id="PF22725">
    <property type="entry name" value="GFO_IDH_MocA_C3"/>
    <property type="match status" value="1"/>
</dbReference>
<comment type="caution">
    <text evidence="4">The sequence shown here is derived from an EMBL/GenBank/DDBJ whole genome shotgun (WGS) entry which is preliminary data.</text>
</comment>
<gene>
    <name evidence="4" type="ORF">GCM10022404_24940</name>
</gene>